<dbReference type="EMBL" id="SBII01000004">
    <property type="protein sequence ID" value="RWX00935.1"/>
    <property type="molecule type" value="Genomic_DNA"/>
</dbReference>
<dbReference type="RefSeq" id="WP_128389417.1">
    <property type="nucleotide sequence ID" value="NZ_SBII01000004.1"/>
</dbReference>
<evidence type="ECO:0000313" key="1">
    <source>
        <dbReference type="EMBL" id="RWX00935.1"/>
    </source>
</evidence>
<name>A0A444HBX3_9FLAO</name>
<gene>
    <name evidence="1" type="ORF">EPI11_07895</name>
</gene>
<accession>A0A444HBX3</accession>
<proteinExistence type="predicted"/>
<comment type="caution">
    <text evidence="1">The sequence shown here is derived from an EMBL/GenBank/DDBJ whole genome shotgun (WGS) entry which is preliminary data.</text>
</comment>
<reference evidence="1 2" key="1">
    <citation type="submission" date="2019-01" db="EMBL/GenBank/DDBJ databases">
        <title>Flavobacterium sp. nov.,isolated from freshwater.</title>
        <authorList>
            <person name="Zhang R."/>
            <person name="Du Z.-J."/>
        </authorList>
    </citation>
    <scope>NUCLEOTIDE SEQUENCE [LARGE SCALE GENOMIC DNA]</scope>
    <source>
        <strain evidence="1 2">1E403</strain>
    </source>
</reference>
<organism evidence="1 2">
    <name type="scientific">Flavobacterium cerinum</name>
    <dbReference type="NCBI Taxonomy" id="2502784"/>
    <lineage>
        <taxon>Bacteria</taxon>
        <taxon>Pseudomonadati</taxon>
        <taxon>Bacteroidota</taxon>
        <taxon>Flavobacteriia</taxon>
        <taxon>Flavobacteriales</taxon>
        <taxon>Flavobacteriaceae</taxon>
        <taxon>Flavobacterium</taxon>
    </lineage>
</organism>
<dbReference type="AlphaFoldDB" id="A0A444HBX3"/>
<protein>
    <submittedName>
        <fullName evidence="1">Uncharacterized protein</fullName>
    </submittedName>
</protein>
<sequence>MTKLFHSSRMQLYFNSNNSKIIKEINGYSDNTLLGLNANTHSDTLAEKFKIGKLVLDKEGCENIDNVKKVFNHPNRRFDFSQRGVQTEFAIFKIPFNGDKDLFLQHPIKYRNPLTVQAEIKAKELIAEITENTIFSGNEKLEKQIVRRFEEYFSIIEGYVNAINSDIDTYNAGLSEEIKKLLAIKIENANTAAVTKSNLKPFKK</sequence>
<keyword evidence="2" id="KW-1185">Reference proteome</keyword>
<evidence type="ECO:0000313" key="2">
    <source>
        <dbReference type="Proteomes" id="UP000287527"/>
    </source>
</evidence>
<dbReference type="Proteomes" id="UP000287527">
    <property type="component" value="Unassembled WGS sequence"/>
</dbReference>